<dbReference type="AlphaFoldDB" id="A0A519BBQ5"/>
<evidence type="ECO:0000313" key="2">
    <source>
        <dbReference type="Proteomes" id="UP000320813"/>
    </source>
</evidence>
<proteinExistence type="predicted"/>
<dbReference type="EMBL" id="SGBD01000001">
    <property type="protein sequence ID" value="RZD14712.1"/>
    <property type="molecule type" value="Genomic_DNA"/>
</dbReference>
<reference evidence="1 2" key="1">
    <citation type="submission" date="2019-01" db="EMBL/GenBank/DDBJ databases">
        <title>Insights into ecological role of a new deltaproteobacterial order Candidatus Sinidesulfobacterales (Sva0485) by metagenomics and metatranscriptomics.</title>
        <authorList>
            <person name="Tan S."/>
            <person name="Liu J."/>
            <person name="Fang Y."/>
            <person name="Hedlund B.P."/>
            <person name="Lian Z.H."/>
            <person name="Huang L.Y."/>
            <person name="Li J.T."/>
            <person name="Huang L.N."/>
            <person name="Li W.J."/>
            <person name="Jiang H.C."/>
            <person name="Dong H.L."/>
            <person name="Shu W.S."/>
        </authorList>
    </citation>
    <scope>NUCLEOTIDE SEQUENCE [LARGE SCALE GENOMIC DNA]</scope>
    <source>
        <strain evidence="1">AP3</strain>
    </source>
</reference>
<organism evidence="1 2">
    <name type="scientific">Candidatus Acidulodesulfobacterium ferriphilum</name>
    <dbReference type="NCBI Taxonomy" id="2597223"/>
    <lineage>
        <taxon>Bacteria</taxon>
        <taxon>Deltaproteobacteria</taxon>
        <taxon>Candidatus Acidulodesulfobacterales</taxon>
        <taxon>Candidatus Acidulodesulfobacterium</taxon>
    </lineage>
</organism>
<dbReference type="Proteomes" id="UP000320813">
    <property type="component" value="Unassembled WGS sequence"/>
</dbReference>
<sequence length="140" mass="14889">MDNLYYSDFFNKRFYSWLSEAEGGDLISYINSKGVDELAGDIKASAGFEAVSSFVKKYAEQAETSKDAGLSNISVSLFGSLCGLEGADTGALEKITDAAVSAFQSGSERMPFTGGTAREVVKVLLVLGLGSLILNMEAMQ</sequence>
<gene>
    <name evidence="1" type="ORF">EVJ47_00025</name>
</gene>
<evidence type="ECO:0000313" key="1">
    <source>
        <dbReference type="EMBL" id="RZD14712.1"/>
    </source>
</evidence>
<comment type="caution">
    <text evidence="1">The sequence shown here is derived from an EMBL/GenBank/DDBJ whole genome shotgun (WGS) entry which is preliminary data.</text>
</comment>
<name>A0A519BBQ5_9DELT</name>
<protein>
    <submittedName>
        <fullName evidence="1">Uncharacterized protein</fullName>
    </submittedName>
</protein>
<accession>A0A519BBQ5</accession>